<dbReference type="InterPro" id="IPR034457">
    <property type="entry name" value="Organic_radical-activating"/>
</dbReference>
<name>A0A7C0U1C7_DESA2</name>
<dbReference type="AlphaFoldDB" id="A0A7C0U1C7"/>
<dbReference type="PANTHER" id="PTHR30352">
    <property type="entry name" value="PYRUVATE FORMATE-LYASE-ACTIVATING ENZYME"/>
    <property type="match status" value="1"/>
</dbReference>
<evidence type="ECO:0000256" key="4">
    <source>
        <dbReference type="ARBA" id="ARBA00022723"/>
    </source>
</evidence>
<comment type="cofactor">
    <cofactor evidence="1">
        <name>[4Fe-4S] cluster</name>
        <dbReference type="ChEBI" id="CHEBI:49883"/>
    </cofactor>
</comment>
<dbReference type="InterPro" id="IPR007197">
    <property type="entry name" value="rSAM"/>
</dbReference>
<keyword evidence="5" id="KW-0408">Iron</keyword>
<organism evidence="7">
    <name type="scientific">Desulfofervidus auxilii</name>
    <dbReference type="NCBI Taxonomy" id="1621989"/>
    <lineage>
        <taxon>Bacteria</taxon>
        <taxon>Pseudomonadati</taxon>
        <taxon>Thermodesulfobacteriota</taxon>
        <taxon>Candidatus Desulfofervidia</taxon>
        <taxon>Candidatus Desulfofervidales</taxon>
        <taxon>Candidatus Desulfofervidaceae</taxon>
        <taxon>Candidatus Desulfofervidus</taxon>
    </lineage>
</organism>
<gene>
    <name evidence="7" type="ORF">ENG63_00860</name>
</gene>
<dbReference type="InterPro" id="IPR013785">
    <property type="entry name" value="Aldolase_TIM"/>
</dbReference>
<reference evidence="7" key="1">
    <citation type="journal article" date="2020" name="mSystems">
        <title>Genome- and Community-Level Interaction Insights into Carbon Utilization and Element Cycling Functions of Hydrothermarchaeota in Hydrothermal Sediment.</title>
        <authorList>
            <person name="Zhou Z."/>
            <person name="Liu Y."/>
            <person name="Xu W."/>
            <person name="Pan J."/>
            <person name="Luo Z.H."/>
            <person name="Li M."/>
        </authorList>
    </citation>
    <scope>NUCLEOTIDE SEQUENCE [LARGE SCALE GENOMIC DNA]</scope>
    <source>
        <strain evidence="7">HyVt-233</strain>
    </source>
</reference>
<dbReference type="Proteomes" id="UP000886289">
    <property type="component" value="Unassembled WGS sequence"/>
</dbReference>
<keyword evidence="6" id="KW-0411">Iron-sulfur</keyword>
<dbReference type="Gene3D" id="3.20.20.70">
    <property type="entry name" value="Aldolase class I"/>
    <property type="match status" value="1"/>
</dbReference>
<dbReference type="InterPro" id="IPR058240">
    <property type="entry name" value="rSAM_sf"/>
</dbReference>
<sequence length="183" mass="21465">MKIPFAGFEITFQDDPELESIGLSLFCCGCKKNCLFCQNPELQNPKNCPLVDLNYILEEIKNRLNLIDSIIFLGGDFAYYPRQLYYLAKKCKELNLKNILYTGFTFNYIKKFKYINYLDLIIDGKFLINYHIPGFFPASINQKIWKKINNEFVEVNPLNLPINQNISDDLIKKYFQLKGELKC</sequence>
<accession>A0A7C0U1C7</accession>
<dbReference type="GO" id="GO:0051539">
    <property type="term" value="F:4 iron, 4 sulfur cluster binding"/>
    <property type="evidence" value="ECO:0007669"/>
    <property type="project" value="UniProtKB-KW"/>
</dbReference>
<protein>
    <submittedName>
        <fullName evidence="7">4Fe-4S cluster-binding domain-containing protein</fullName>
    </submittedName>
</protein>
<keyword evidence="2" id="KW-0004">4Fe-4S</keyword>
<dbReference type="SUPFAM" id="SSF102114">
    <property type="entry name" value="Radical SAM enzymes"/>
    <property type="match status" value="1"/>
</dbReference>
<dbReference type="SFLD" id="SFLDS00029">
    <property type="entry name" value="Radical_SAM"/>
    <property type="match status" value="1"/>
</dbReference>
<dbReference type="GO" id="GO:0004748">
    <property type="term" value="F:ribonucleoside-diphosphate reductase activity, thioredoxin disulfide as acceptor"/>
    <property type="evidence" value="ECO:0007669"/>
    <property type="project" value="TreeGrafter"/>
</dbReference>
<keyword evidence="4" id="KW-0479">Metal-binding</keyword>
<dbReference type="Pfam" id="PF13353">
    <property type="entry name" value="Fer4_12"/>
    <property type="match status" value="1"/>
</dbReference>
<proteinExistence type="predicted"/>
<evidence type="ECO:0000256" key="3">
    <source>
        <dbReference type="ARBA" id="ARBA00022691"/>
    </source>
</evidence>
<evidence type="ECO:0000256" key="2">
    <source>
        <dbReference type="ARBA" id="ARBA00022485"/>
    </source>
</evidence>
<evidence type="ECO:0000313" key="7">
    <source>
        <dbReference type="EMBL" id="HDD43400.1"/>
    </source>
</evidence>
<evidence type="ECO:0000256" key="6">
    <source>
        <dbReference type="ARBA" id="ARBA00023014"/>
    </source>
</evidence>
<evidence type="ECO:0000256" key="5">
    <source>
        <dbReference type="ARBA" id="ARBA00023004"/>
    </source>
</evidence>
<comment type="caution">
    <text evidence="7">The sequence shown here is derived from an EMBL/GenBank/DDBJ whole genome shotgun (WGS) entry which is preliminary data.</text>
</comment>
<dbReference type="EMBL" id="DRBS01000035">
    <property type="protein sequence ID" value="HDD43400.1"/>
    <property type="molecule type" value="Genomic_DNA"/>
</dbReference>
<evidence type="ECO:0000256" key="1">
    <source>
        <dbReference type="ARBA" id="ARBA00001966"/>
    </source>
</evidence>
<dbReference type="GO" id="GO:0046872">
    <property type="term" value="F:metal ion binding"/>
    <property type="evidence" value="ECO:0007669"/>
    <property type="project" value="UniProtKB-KW"/>
</dbReference>
<dbReference type="PANTHER" id="PTHR30352:SF2">
    <property type="entry name" value="ANAEROBIC RIBONUCLEOSIDE-TRIPHOSPHATE REDUCTASE-ACTIVATING PROTEIN"/>
    <property type="match status" value="1"/>
</dbReference>
<keyword evidence="3" id="KW-0949">S-adenosyl-L-methionine</keyword>